<dbReference type="Pfam" id="PF13966">
    <property type="entry name" value="zf-RVT"/>
    <property type="match status" value="1"/>
</dbReference>
<proteinExistence type="predicted"/>
<organism evidence="2 3">
    <name type="scientific">Linum trigynum</name>
    <dbReference type="NCBI Taxonomy" id="586398"/>
    <lineage>
        <taxon>Eukaryota</taxon>
        <taxon>Viridiplantae</taxon>
        <taxon>Streptophyta</taxon>
        <taxon>Embryophyta</taxon>
        <taxon>Tracheophyta</taxon>
        <taxon>Spermatophyta</taxon>
        <taxon>Magnoliopsida</taxon>
        <taxon>eudicotyledons</taxon>
        <taxon>Gunneridae</taxon>
        <taxon>Pentapetalae</taxon>
        <taxon>rosids</taxon>
        <taxon>fabids</taxon>
        <taxon>Malpighiales</taxon>
        <taxon>Linaceae</taxon>
        <taxon>Linum</taxon>
    </lineage>
</organism>
<dbReference type="AlphaFoldDB" id="A0AAV2CBI0"/>
<dbReference type="SUPFAM" id="SSF53098">
    <property type="entry name" value="Ribonuclease H-like"/>
    <property type="match status" value="1"/>
</dbReference>
<dbReference type="InterPro" id="IPR026960">
    <property type="entry name" value="RVT-Znf"/>
</dbReference>
<dbReference type="InterPro" id="IPR002156">
    <property type="entry name" value="RNaseH_domain"/>
</dbReference>
<dbReference type="InterPro" id="IPR053151">
    <property type="entry name" value="RNase_H-like"/>
</dbReference>
<reference evidence="2 3" key="1">
    <citation type="submission" date="2024-04" db="EMBL/GenBank/DDBJ databases">
        <authorList>
            <person name="Fracassetti M."/>
        </authorList>
    </citation>
    <scope>NUCLEOTIDE SEQUENCE [LARGE SCALE GENOMIC DNA]</scope>
</reference>
<dbReference type="PROSITE" id="PS50879">
    <property type="entry name" value="RNASE_H_1"/>
    <property type="match status" value="1"/>
</dbReference>
<dbReference type="PANTHER" id="PTHR47723:SF13">
    <property type="entry name" value="PUTATIVE-RELATED"/>
    <property type="match status" value="1"/>
</dbReference>
<feature type="domain" description="RNase H type-1" evidence="1">
    <location>
        <begin position="420"/>
        <end position="550"/>
    </location>
</feature>
<dbReference type="GO" id="GO:0003676">
    <property type="term" value="F:nucleic acid binding"/>
    <property type="evidence" value="ECO:0007669"/>
    <property type="project" value="InterPro"/>
</dbReference>
<dbReference type="CDD" id="cd06222">
    <property type="entry name" value="RNase_H_like"/>
    <property type="match status" value="1"/>
</dbReference>
<dbReference type="InterPro" id="IPR012337">
    <property type="entry name" value="RNaseH-like_sf"/>
</dbReference>
<accession>A0AAV2CBI0</accession>
<evidence type="ECO:0000313" key="2">
    <source>
        <dbReference type="EMBL" id="CAL1353808.1"/>
    </source>
</evidence>
<sequence>MTMVRSISTSMAVYPMFSELLPASVCSSLDKVNRQFMWGEEEGKTSFHPIAWEQMTLPKSQGGAGIRPTKLANQAMLAKGGWKLVTKEDSLWTRLLLEKYGRNREGLEVLKKIKGSSLAWRSFTSIANVLKKGYAINVKNGKHTHFWLDPWIMQVPLIDMALEEIPEEKKEQLVADLWEPDSGWRLDEFQSLLPQQVVDQIRAAIVDPLAAEEDRPFWSLTANGSFSASSTFKALQHQNPEVNQHYWKRIWKLQVLERVRVFIWMAVQGKLTTNSIRKHRHLTQDDSCIECRGIPETNVHCLRDCRKAKTVWTKIVDGQREFDFFNSNYDDWLKANLMDDSHGTWPGQWADFLSLVMWYVWKCRNDEVFKGIKLANSTRQHYITAKATEWVKIWDSAKLSLAVGEKRERVEAMIGWTSPPIGWYKLNTDGAAQSNPGIITAGGVLRDHNGDWVGGFCSKIGTGTALLAELWGILQGLDLAWRKGIQFLILESNSQLALQIIDNRRDSVHPHATLLGAIRRLLAKEWVVQLVHTYREGNRVADWLSKHSLVYPFGTYELENPPLELDRICTEDIVGVSFPRQVHQN</sequence>
<dbReference type="GO" id="GO:0004523">
    <property type="term" value="F:RNA-DNA hybrid ribonuclease activity"/>
    <property type="evidence" value="ECO:0007669"/>
    <property type="project" value="InterPro"/>
</dbReference>
<evidence type="ECO:0000259" key="1">
    <source>
        <dbReference type="PROSITE" id="PS50879"/>
    </source>
</evidence>
<keyword evidence="3" id="KW-1185">Reference proteome</keyword>
<dbReference type="Proteomes" id="UP001497516">
    <property type="component" value="Chromosome 1"/>
</dbReference>
<dbReference type="EMBL" id="OZ034813">
    <property type="protein sequence ID" value="CAL1353808.1"/>
    <property type="molecule type" value="Genomic_DNA"/>
</dbReference>
<dbReference type="Gene3D" id="3.30.420.10">
    <property type="entry name" value="Ribonuclease H-like superfamily/Ribonuclease H"/>
    <property type="match status" value="1"/>
</dbReference>
<evidence type="ECO:0000313" key="3">
    <source>
        <dbReference type="Proteomes" id="UP001497516"/>
    </source>
</evidence>
<dbReference type="Pfam" id="PF13456">
    <property type="entry name" value="RVT_3"/>
    <property type="match status" value="1"/>
</dbReference>
<dbReference type="PANTHER" id="PTHR47723">
    <property type="entry name" value="OS05G0353850 PROTEIN"/>
    <property type="match status" value="1"/>
</dbReference>
<dbReference type="InterPro" id="IPR036397">
    <property type="entry name" value="RNaseH_sf"/>
</dbReference>
<name>A0AAV2CBI0_9ROSI</name>
<gene>
    <name evidence="2" type="ORF">LTRI10_LOCUS1679</name>
</gene>
<protein>
    <recommendedName>
        <fullName evidence="1">RNase H type-1 domain-containing protein</fullName>
    </recommendedName>
</protein>
<dbReference type="InterPro" id="IPR044730">
    <property type="entry name" value="RNase_H-like_dom_plant"/>
</dbReference>